<dbReference type="PROSITE" id="PS50052">
    <property type="entry name" value="GUANYLATE_KINASE_2"/>
    <property type="match status" value="1"/>
</dbReference>
<keyword evidence="3" id="KW-0808">Transferase</keyword>
<keyword evidence="4" id="KW-0547">Nucleotide-binding</keyword>
<evidence type="ECO:0000256" key="3">
    <source>
        <dbReference type="ARBA" id="ARBA00022679"/>
    </source>
</evidence>
<dbReference type="InterPro" id="IPR008144">
    <property type="entry name" value="Guanylate_kin-like_dom"/>
</dbReference>
<evidence type="ECO:0000256" key="1">
    <source>
        <dbReference type="ARBA" id="ARBA00005790"/>
    </source>
</evidence>
<dbReference type="EMBL" id="CAXAMM010037131">
    <property type="protein sequence ID" value="CAK9076753.1"/>
    <property type="molecule type" value="Genomic_DNA"/>
</dbReference>
<evidence type="ECO:0000313" key="8">
    <source>
        <dbReference type="EMBL" id="CAK9076753.1"/>
    </source>
</evidence>
<dbReference type="SUPFAM" id="SSF52540">
    <property type="entry name" value="P-loop containing nucleoside triphosphate hydrolases"/>
    <property type="match status" value="1"/>
</dbReference>
<dbReference type="PANTHER" id="PTHR23117">
    <property type="entry name" value="GUANYLATE KINASE-RELATED"/>
    <property type="match status" value="1"/>
</dbReference>
<feature type="domain" description="Guanylate kinase-like" evidence="7">
    <location>
        <begin position="19"/>
        <end position="200"/>
    </location>
</feature>
<dbReference type="SMART" id="SM00072">
    <property type="entry name" value="GuKc"/>
    <property type="match status" value="1"/>
</dbReference>
<gene>
    <name evidence="8" type="ORF">SCF082_LOCUS36949</name>
</gene>
<organism evidence="8 9">
    <name type="scientific">Durusdinium trenchii</name>
    <dbReference type="NCBI Taxonomy" id="1381693"/>
    <lineage>
        <taxon>Eukaryota</taxon>
        <taxon>Sar</taxon>
        <taxon>Alveolata</taxon>
        <taxon>Dinophyceae</taxon>
        <taxon>Suessiales</taxon>
        <taxon>Symbiodiniaceae</taxon>
        <taxon>Durusdinium</taxon>
    </lineage>
</organism>
<dbReference type="InterPro" id="IPR008145">
    <property type="entry name" value="GK/Ca_channel_bsu"/>
</dbReference>
<name>A0ABP0PL44_9DINO</name>
<evidence type="ECO:0000256" key="4">
    <source>
        <dbReference type="ARBA" id="ARBA00022741"/>
    </source>
</evidence>
<evidence type="ECO:0000259" key="7">
    <source>
        <dbReference type="PROSITE" id="PS50052"/>
    </source>
</evidence>
<reference evidence="8 9" key="1">
    <citation type="submission" date="2024-02" db="EMBL/GenBank/DDBJ databases">
        <authorList>
            <person name="Chen Y."/>
            <person name="Shah S."/>
            <person name="Dougan E. K."/>
            <person name="Thang M."/>
            <person name="Chan C."/>
        </authorList>
    </citation>
    <scope>NUCLEOTIDE SEQUENCE [LARGE SCALE GENOMIC DNA]</scope>
</reference>
<evidence type="ECO:0000256" key="5">
    <source>
        <dbReference type="ARBA" id="ARBA00022777"/>
    </source>
</evidence>
<dbReference type="PANTHER" id="PTHR23117:SF13">
    <property type="entry name" value="GUANYLATE KINASE"/>
    <property type="match status" value="1"/>
</dbReference>
<evidence type="ECO:0000313" key="9">
    <source>
        <dbReference type="Proteomes" id="UP001642464"/>
    </source>
</evidence>
<dbReference type="InterPro" id="IPR027417">
    <property type="entry name" value="P-loop_NTPase"/>
</dbReference>
<evidence type="ECO:0000256" key="6">
    <source>
        <dbReference type="ARBA" id="ARBA00022840"/>
    </source>
</evidence>
<keyword evidence="9" id="KW-1185">Reference proteome</keyword>
<dbReference type="GO" id="GO:0016301">
    <property type="term" value="F:kinase activity"/>
    <property type="evidence" value="ECO:0007669"/>
    <property type="project" value="UniProtKB-KW"/>
</dbReference>
<dbReference type="HAMAP" id="MF_00328">
    <property type="entry name" value="Guanylate_kinase"/>
    <property type="match status" value="1"/>
</dbReference>
<dbReference type="Pfam" id="PF00625">
    <property type="entry name" value="Guanylate_kin"/>
    <property type="match status" value="1"/>
</dbReference>
<accession>A0ABP0PL44</accession>
<keyword evidence="6" id="KW-0067">ATP-binding</keyword>
<comment type="caution">
    <text evidence="8">The sequence shown here is derived from an EMBL/GenBank/DDBJ whole genome shotgun (WGS) entry which is preliminary data.</text>
</comment>
<proteinExistence type="inferred from homology"/>
<dbReference type="EC" id="2.7.4.8" evidence="2"/>
<dbReference type="CDD" id="cd00071">
    <property type="entry name" value="GMPK"/>
    <property type="match status" value="1"/>
</dbReference>
<evidence type="ECO:0000256" key="2">
    <source>
        <dbReference type="ARBA" id="ARBA00012961"/>
    </source>
</evidence>
<dbReference type="Proteomes" id="UP001642464">
    <property type="component" value="Unassembled WGS sequence"/>
</dbReference>
<dbReference type="NCBIfam" id="TIGR03263">
    <property type="entry name" value="guanyl_kin"/>
    <property type="match status" value="1"/>
</dbReference>
<dbReference type="Gene3D" id="3.30.63.10">
    <property type="entry name" value="Guanylate Kinase phosphate binding domain"/>
    <property type="match status" value="1"/>
</dbReference>
<keyword evidence="5 8" id="KW-0418">Kinase</keyword>
<dbReference type="Gene3D" id="3.40.50.300">
    <property type="entry name" value="P-loop containing nucleotide triphosphate hydrolases"/>
    <property type="match status" value="1"/>
</dbReference>
<sequence length="223" mass="24697">MSEPTQPPKHRLPTDTDDGLLVVMSGPSGVGKTTIARAVDRAIPDALFSVSATTRAQTSADVEGVDYHFVDEAEFRAMIDRDEFLEWAEVFGRLYGTPRAWVDEQLRRGRVVICDIDVEGARQIKARMPDALALFVLPPSEDELLDRLRARKRESEGAIQRRFAEAKREIAAARASGVYEHFLVNEDLEASITQALALALAAEARQRGFDLIAFRVVASAIQC</sequence>
<feature type="non-terminal residue" evidence="8">
    <location>
        <position position="223"/>
    </location>
</feature>
<comment type="similarity">
    <text evidence="1">Belongs to the guanylate kinase family.</text>
</comment>
<dbReference type="InterPro" id="IPR017665">
    <property type="entry name" value="Guanylate_kinase"/>
</dbReference>
<protein>
    <recommendedName>
        <fullName evidence="2">guanylate kinase</fullName>
        <ecNumber evidence="2">2.7.4.8</ecNumber>
    </recommendedName>
</protein>